<evidence type="ECO:0000256" key="12">
    <source>
        <dbReference type="ARBA" id="ARBA00023306"/>
    </source>
</evidence>
<evidence type="ECO:0000256" key="19">
    <source>
        <dbReference type="ARBA" id="ARBA00044770"/>
    </source>
</evidence>
<keyword evidence="13" id="KW-0961">Cell wall biogenesis/degradation</keyword>
<comment type="similarity">
    <text evidence="16">Belongs to the SEDS family. FtsW subfamily.</text>
</comment>
<dbReference type="GO" id="GO:0005886">
    <property type="term" value="C:plasma membrane"/>
    <property type="evidence" value="ECO:0007669"/>
    <property type="project" value="UniProtKB-SubCell"/>
</dbReference>
<evidence type="ECO:0000256" key="8">
    <source>
        <dbReference type="ARBA" id="ARBA00022960"/>
    </source>
</evidence>
<feature type="transmembrane region" description="Helical" evidence="21">
    <location>
        <begin position="285"/>
        <end position="307"/>
    </location>
</feature>
<evidence type="ECO:0000256" key="6">
    <source>
        <dbReference type="ARBA" id="ARBA00022679"/>
    </source>
</evidence>
<evidence type="ECO:0000313" key="22">
    <source>
        <dbReference type="EMBL" id="HIS83678.1"/>
    </source>
</evidence>
<evidence type="ECO:0000256" key="21">
    <source>
        <dbReference type="SAM" id="Phobius"/>
    </source>
</evidence>
<evidence type="ECO:0000256" key="9">
    <source>
        <dbReference type="ARBA" id="ARBA00022984"/>
    </source>
</evidence>
<feature type="transmembrane region" description="Helical" evidence="21">
    <location>
        <begin position="360"/>
        <end position="381"/>
    </location>
</feature>
<dbReference type="Proteomes" id="UP000824139">
    <property type="component" value="Unassembled WGS sequence"/>
</dbReference>
<feature type="transmembrane region" description="Helical" evidence="21">
    <location>
        <begin position="33"/>
        <end position="54"/>
    </location>
</feature>
<evidence type="ECO:0000256" key="2">
    <source>
        <dbReference type="ARBA" id="ARBA00004752"/>
    </source>
</evidence>
<reference evidence="22" key="2">
    <citation type="journal article" date="2021" name="PeerJ">
        <title>Extensive microbial diversity within the chicken gut microbiome revealed by metagenomics and culture.</title>
        <authorList>
            <person name="Gilroy R."/>
            <person name="Ravi A."/>
            <person name="Getino M."/>
            <person name="Pursley I."/>
            <person name="Horton D.L."/>
            <person name="Alikhan N.F."/>
            <person name="Baker D."/>
            <person name="Gharbi K."/>
            <person name="Hall N."/>
            <person name="Watson M."/>
            <person name="Adriaenssens E.M."/>
            <person name="Foster-Nyarko E."/>
            <person name="Jarju S."/>
            <person name="Secka A."/>
            <person name="Antonio M."/>
            <person name="Oren A."/>
            <person name="Chaudhuri R.R."/>
            <person name="La Ragione R."/>
            <person name="Hildebrand F."/>
            <person name="Pallen M.J."/>
        </authorList>
    </citation>
    <scope>NUCLEOTIDE SEQUENCE</scope>
    <source>
        <strain evidence="22">CHK152-2994</strain>
    </source>
</reference>
<keyword evidence="4" id="KW-0132">Cell division</keyword>
<feature type="transmembrane region" description="Helical" evidence="21">
    <location>
        <begin position="97"/>
        <end position="118"/>
    </location>
</feature>
<reference evidence="22" key="1">
    <citation type="submission" date="2020-10" db="EMBL/GenBank/DDBJ databases">
        <authorList>
            <person name="Gilroy R."/>
        </authorList>
    </citation>
    <scope>NUCLEOTIDE SEQUENCE</scope>
    <source>
        <strain evidence="22">CHK152-2994</strain>
    </source>
</reference>
<evidence type="ECO:0000256" key="3">
    <source>
        <dbReference type="ARBA" id="ARBA00022475"/>
    </source>
</evidence>
<dbReference type="GO" id="GO:0032153">
    <property type="term" value="C:cell division site"/>
    <property type="evidence" value="ECO:0007669"/>
    <property type="project" value="TreeGrafter"/>
</dbReference>
<dbReference type="GO" id="GO:0009252">
    <property type="term" value="P:peptidoglycan biosynthetic process"/>
    <property type="evidence" value="ECO:0007669"/>
    <property type="project" value="UniProtKB-KW"/>
</dbReference>
<keyword evidence="7 21" id="KW-0812">Transmembrane</keyword>
<dbReference type="AlphaFoldDB" id="A0A9D1K511"/>
<name>A0A9D1K511_9BACT</name>
<dbReference type="EC" id="2.4.99.28" evidence="19"/>
<dbReference type="PANTHER" id="PTHR30474">
    <property type="entry name" value="CELL CYCLE PROTEIN"/>
    <property type="match status" value="1"/>
</dbReference>
<evidence type="ECO:0000256" key="13">
    <source>
        <dbReference type="ARBA" id="ARBA00023316"/>
    </source>
</evidence>
<comment type="subcellular location">
    <subcellularLocation>
        <location evidence="1">Cell membrane</location>
        <topology evidence="1">Multi-pass membrane protein</topology>
    </subcellularLocation>
</comment>
<keyword evidence="11 21" id="KW-0472">Membrane</keyword>
<feature type="transmembrane region" description="Helical" evidence="21">
    <location>
        <begin position="204"/>
        <end position="226"/>
    </location>
</feature>
<dbReference type="InterPro" id="IPR001182">
    <property type="entry name" value="FtsW/RodA"/>
</dbReference>
<evidence type="ECO:0000256" key="17">
    <source>
        <dbReference type="ARBA" id="ARBA00041185"/>
    </source>
</evidence>
<dbReference type="GO" id="GO:0008955">
    <property type="term" value="F:peptidoglycan glycosyltransferase activity"/>
    <property type="evidence" value="ECO:0007669"/>
    <property type="project" value="UniProtKB-EC"/>
</dbReference>
<evidence type="ECO:0000256" key="18">
    <source>
        <dbReference type="ARBA" id="ARBA00041418"/>
    </source>
</evidence>
<keyword evidence="12" id="KW-0131">Cell cycle</keyword>
<feature type="transmembrane region" description="Helical" evidence="21">
    <location>
        <begin position="247"/>
        <end position="265"/>
    </location>
</feature>
<protein>
    <recommendedName>
        <fullName evidence="17">Probable peptidoglycan glycosyltransferase FtsW</fullName>
        <ecNumber evidence="19">2.4.99.28</ecNumber>
    </recommendedName>
    <alternativeName>
        <fullName evidence="18">Cell division protein FtsW</fullName>
    </alternativeName>
    <alternativeName>
        <fullName evidence="15">Cell wall polymerase</fullName>
    </alternativeName>
    <alternativeName>
        <fullName evidence="14">Peptidoglycan polymerase</fullName>
    </alternativeName>
</protein>
<dbReference type="PANTHER" id="PTHR30474:SF2">
    <property type="entry name" value="PEPTIDOGLYCAN GLYCOSYLTRANSFERASE FTSW-RELATED"/>
    <property type="match status" value="1"/>
</dbReference>
<dbReference type="GO" id="GO:0008360">
    <property type="term" value="P:regulation of cell shape"/>
    <property type="evidence" value="ECO:0007669"/>
    <property type="project" value="UniProtKB-KW"/>
</dbReference>
<sequence>MSYRNYDKDNGDRFRDNRQPIQSVIISSPDRTLLVVVTFLVIIGFMAIFSASAPKCLDEGVNPAQFLIKQVICFIVGFIGLKFFTNYDYKKLAQWNTIVAAGIIILLLLVDFTPLGVTVNGAKRWINLFGFQLQPSEFAKPAVVLLLASAFKDNGNLFDEAKWIKYFIPILIMLAFIFMQPNLSMVILLLSVSVVMFLCGGGSLKLFFSCLIAGITTVVLALTTIIKPYQLQRLRIWRHPESDPQGAGYNIIQSLIAFASGGFNGVGYGGSIQKLSYLPECHTDFIFAIIAEELGLVGCILVIGLFWTFVHRGFIVASRCPDMYGRLLAVGITFSIGFQAFLNISVASSFLPTTGVPLPFISYGGSSLIVSLWMVGILLNISKKRIKKIRNQENDRERLR</sequence>
<organism evidence="22 23">
    <name type="scientific">Candidatus Scatenecus faecavium</name>
    <dbReference type="NCBI Taxonomy" id="2840915"/>
    <lineage>
        <taxon>Bacteria</taxon>
        <taxon>Candidatus Scatenecus</taxon>
    </lineage>
</organism>
<dbReference type="GO" id="GO:0051301">
    <property type="term" value="P:cell division"/>
    <property type="evidence" value="ECO:0007669"/>
    <property type="project" value="UniProtKB-KW"/>
</dbReference>
<evidence type="ECO:0000256" key="4">
    <source>
        <dbReference type="ARBA" id="ARBA00022618"/>
    </source>
</evidence>
<comment type="catalytic activity">
    <reaction evidence="20">
        <text>[GlcNAc-(1-&gt;4)-Mur2Ac(oyl-L-Ala-gamma-D-Glu-L-Lys-D-Ala-D-Ala)](n)-di-trans,octa-cis-undecaprenyl diphosphate + beta-D-GlcNAc-(1-&gt;4)-Mur2Ac(oyl-L-Ala-gamma-D-Glu-L-Lys-D-Ala-D-Ala)-di-trans,octa-cis-undecaprenyl diphosphate = [GlcNAc-(1-&gt;4)-Mur2Ac(oyl-L-Ala-gamma-D-Glu-L-Lys-D-Ala-D-Ala)](n+1)-di-trans,octa-cis-undecaprenyl diphosphate + di-trans,octa-cis-undecaprenyl diphosphate + H(+)</text>
        <dbReference type="Rhea" id="RHEA:23708"/>
        <dbReference type="Rhea" id="RHEA-COMP:9602"/>
        <dbReference type="Rhea" id="RHEA-COMP:9603"/>
        <dbReference type="ChEBI" id="CHEBI:15378"/>
        <dbReference type="ChEBI" id="CHEBI:58405"/>
        <dbReference type="ChEBI" id="CHEBI:60033"/>
        <dbReference type="ChEBI" id="CHEBI:78435"/>
        <dbReference type="EC" id="2.4.99.28"/>
    </reaction>
</comment>
<dbReference type="InterPro" id="IPR013437">
    <property type="entry name" value="FtsW"/>
</dbReference>
<feature type="transmembrane region" description="Helical" evidence="21">
    <location>
        <begin position="66"/>
        <end position="85"/>
    </location>
</feature>
<dbReference type="EMBL" id="DVJO01000187">
    <property type="protein sequence ID" value="HIS83678.1"/>
    <property type="molecule type" value="Genomic_DNA"/>
</dbReference>
<dbReference type="NCBIfam" id="TIGR02614">
    <property type="entry name" value="ftsW"/>
    <property type="match status" value="1"/>
</dbReference>
<evidence type="ECO:0000256" key="7">
    <source>
        <dbReference type="ARBA" id="ARBA00022692"/>
    </source>
</evidence>
<dbReference type="GO" id="GO:0015648">
    <property type="term" value="F:lipid-linked peptidoglycan transporter activity"/>
    <property type="evidence" value="ECO:0007669"/>
    <property type="project" value="TreeGrafter"/>
</dbReference>
<dbReference type="GO" id="GO:0071555">
    <property type="term" value="P:cell wall organization"/>
    <property type="evidence" value="ECO:0007669"/>
    <property type="project" value="UniProtKB-KW"/>
</dbReference>
<keyword evidence="10 21" id="KW-1133">Transmembrane helix</keyword>
<comment type="pathway">
    <text evidence="2">Cell wall biogenesis; peptidoglycan biosynthesis.</text>
</comment>
<comment type="caution">
    <text evidence="22">The sequence shown here is derived from an EMBL/GenBank/DDBJ whole genome shotgun (WGS) entry which is preliminary data.</text>
</comment>
<keyword evidence="8" id="KW-0133">Cell shape</keyword>
<evidence type="ECO:0000256" key="15">
    <source>
        <dbReference type="ARBA" id="ARBA00033270"/>
    </source>
</evidence>
<keyword evidence="3" id="KW-1003">Cell membrane</keyword>
<evidence type="ECO:0000256" key="14">
    <source>
        <dbReference type="ARBA" id="ARBA00032370"/>
    </source>
</evidence>
<gene>
    <name evidence="22" type="primary">ftsW</name>
    <name evidence="22" type="ORF">IAD41_08765</name>
</gene>
<evidence type="ECO:0000256" key="1">
    <source>
        <dbReference type="ARBA" id="ARBA00004651"/>
    </source>
</evidence>
<evidence type="ECO:0000256" key="5">
    <source>
        <dbReference type="ARBA" id="ARBA00022676"/>
    </source>
</evidence>
<feature type="transmembrane region" description="Helical" evidence="21">
    <location>
        <begin position="327"/>
        <end position="348"/>
    </location>
</feature>
<dbReference type="Pfam" id="PF01098">
    <property type="entry name" value="FTSW_RODA_SPOVE"/>
    <property type="match status" value="1"/>
</dbReference>
<evidence type="ECO:0000313" key="23">
    <source>
        <dbReference type="Proteomes" id="UP000824139"/>
    </source>
</evidence>
<keyword evidence="6" id="KW-0808">Transferase</keyword>
<evidence type="ECO:0000256" key="11">
    <source>
        <dbReference type="ARBA" id="ARBA00023136"/>
    </source>
</evidence>
<evidence type="ECO:0000256" key="10">
    <source>
        <dbReference type="ARBA" id="ARBA00022989"/>
    </source>
</evidence>
<accession>A0A9D1K511</accession>
<proteinExistence type="inferred from homology"/>
<evidence type="ECO:0000256" key="20">
    <source>
        <dbReference type="ARBA" id="ARBA00049902"/>
    </source>
</evidence>
<feature type="transmembrane region" description="Helical" evidence="21">
    <location>
        <begin position="166"/>
        <end position="198"/>
    </location>
</feature>
<keyword evidence="5" id="KW-0328">Glycosyltransferase</keyword>
<keyword evidence="9" id="KW-0573">Peptidoglycan synthesis</keyword>
<evidence type="ECO:0000256" key="16">
    <source>
        <dbReference type="ARBA" id="ARBA00038053"/>
    </source>
</evidence>